<gene>
    <name evidence="1" type="ORF">CRV2_00013602</name>
</gene>
<proteinExistence type="predicted"/>
<reference evidence="1" key="2">
    <citation type="submission" date="2021-10" db="EMBL/GenBank/DDBJ databases">
        <authorList>
            <person name="Piombo E."/>
        </authorList>
    </citation>
    <scope>NUCLEOTIDE SEQUENCE</scope>
</reference>
<accession>A0ACA9U5V7</accession>
<dbReference type="Proteomes" id="UP000836387">
    <property type="component" value="Unassembled WGS sequence"/>
</dbReference>
<dbReference type="EMBL" id="CADEHS020000014">
    <property type="protein sequence ID" value="CAG9948063.1"/>
    <property type="molecule type" value="Genomic_DNA"/>
</dbReference>
<comment type="caution">
    <text evidence="1">The sequence shown here is derived from an EMBL/GenBank/DDBJ whole genome shotgun (WGS) entry which is preliminary data.</text>
</comment>
<protein>
    <submittedName>
        <fullName evidence="1">Uncharacterized protein</fullName>
    </submittedName>
</protein>
<evidence type="ECO:0000313" key="2">
    <source>
        <dbReference type="Proteomes" id="UP000836387"/>
    </source>
</evidence>
<reference evidence="1" key="1">
    <citation type="submission" date="2020-04" db="EMBL/GenBank/DDBJ databases">
        <authorList>
            <person name="Broberg M."/>
        </authorList>
    </citation>
    <scope>NUCLEOTIDE SEQUENCE</scope>
</reference>
<sequence length="288" mass="31663">MYRNDPQLIQSDPVLHPVPKTLVVYPRIPLEVLLGLLNVLANRHNDLVTPVAGPSDTEVISSTEWDDAGPWERKPVRFRAVLGEKIKVLLVSVVVVAGDIAVSPIRTRWFQVGEGIPDARSPPIFISSAFDLATLRATVSRFFISPTGIGDPLEIRARILRSLAVDTEPERIGALRSLTLLTALCAAVTYVVPKALVPNKHMTAPLSLRASRQMLSIYEDYDLENPNSSSLSIRLFLSSAIQNATGTHGEAFHILGEAGLIAMRMRLYDESSLDGVEPIEENLLRNPF</sequence>
<name>A0ACA9U5V7_BIOOC</name>
<evidence type="ECO:0000313" key="1">
    <source>
        <dbReference type="EMBL" id="CAG9948063.1"/>
    </source>
</evidence>
<organism evidence="1 2">
    <name type="scientific">Clonostachys rosea f. rosea IK726</name>
    <dbReference type="NCBI Taxonomy" id="1349383"/>
    <lineage>
        <taxon>Eukaryota</taxon>
        <taxon>Fungi</taxon>
        <taxon>Dikarya</taxon>
        <taxon>Ascomycota</taxon>
        <taxon>Pezizomycotina</taxon>
        <taxon>Sordariomycetes</taxon>
        <taxon>Hypocreomycetidae</taxon>
        <taxon>Hypocreales</taxon>
        <taxon>Bionectriaceae</taxon>
        <taxon>Clonostachys</taxon>
    </lineage>
</organism>
<keyword evidence="2" id="KW-1185">Reference proteome</keyword>